<proteinExistence type="predicted"/>
<reference evidence="3" key="1">
    <citation type="submission" date="2020-01" db="EMBL/GenBank/DDBJ databases">
        <title>Genome sequence of Kobresia littledalei, the first chromosome-level genome in the family Cyperaceae.</title>
        <authorList>
            <person name="Qu G."/>
        </authorList>
    </citation>
    <scope>NUCLEOTIDE SEQUENCE</scope>
    <source>
        <strain evidence="3">C.B.Clarke</strain>
        <tissue evidence="3">Leaf</tissue>
    </source>
</reference>
<evidence type="ECO:0000256" key="2">
    <source>
        <dbReference type="SAM" id="MobiDB-lite"/>
    </source>
</evidence>
<organism evidence="3 4">
    <name type="scientific">Carex littledalei</name>
    <dbReference type="NCBI Taxonomy" id="544730"/>
    <lineage>
        <taxon>Eukaryota</taxon>
        <taxon>Viridiplantae</taxon>
        <taxon>Streptophyta</taxon>
        <taxon>Embryophyta</taxon>
        <taxon>Tracheophyta</taxon>
        <taxon>Spermatophyta</taxon>
        <taxon>Magnoliopsida</taxon>
        <taxon>Liliopsida</taxon>
        <taxon>Poales</taxon>
        <taxon>Cyperaceae</taxon>
        <taxon>Cyperoideae</taxon>
        <taxon>Cariceae</taxon>
        <taxon>Carex</taxon>
        <taxon>Carex subgen. Euthyceras</taxon>
    </lineage>
</organism>
<dbReference type="InterPro" id="IPR016651">
    <property type="entry name" value="LCMT1"/>
</dbReference>
<dbReference type="OrthoDB" id="203237at2759"/>
<evidence type="ECO:0000256" key="1">
    <source>
        <dbReference type="ARBA" id="ARBA00022691"/>
    </source>
</evidence>
<name>A0A833QKY6_9POAL</name>
<keyword evidence="1" id="KW-0949">S-adenosyl-L-methionine</keyword>
<dbReference type="GO" id="GO:0008168">
    <property type="term" value="F:methyltransferase activity"/>
    <property type="evidence" value="ECO:0007669"/>
    <property type="project" value="InterPro"/>
</dbReference>
<comment type="caution">
    <text evidence="3">The sequence shown here is derived from an EMBL/GenBank/DDBJ whole genome shotgun (WGS) entry which is preliminary data.</text>
</comment>
<sequence length="100" mass="11612">MERGHGGGVYSRTAAVQSTNDDDATSKLWCVNKGYIKEDHVHFFVRRQIRYATWVALRKMLLQCLNTQTDERKQILSLKAGFDATYFQLLVRGSLFRVER</sequence>
<evidence type="ECO:0000313" key="4">
    <source>
        <dbReference type="Proteomes" id="UP000623129"/>
    </source>
</evidence>
<gene>
    <name evidence="3" type="ORF">FCM35_KLT11776</name>
</gene>
<keyword evidence="4" id="KW-1185">Reference proteome</keyword>
<protein>
    <submittedName>
        <fullName evidence="3">Uncharacterized protein</fullName>
    </submittedName>
</protein>
<dbReference type="PANTHER" id="PTHR13600:SF21">
    <property type="entry name" value="LEUCINE CARBOXYL METHYLTRANSFERASE 1"/>
    <property type="match status" value="1"/>
</dbReference>
<accession>A0A833QKY6</accession>
<dbReference type="EMBL" id="SWLB01000022">
    <property type="protein sequence ID" value="KAF3324309.1"/>
    <property type="molecule type" value="Genomic_DNA"/>
</dbReference>
<dbReference type="PANTHER" id="PTHR13600">
    <property type="entry name" value="LEUCINE CARBOXYL METHYLTRANSFERASE"/>
    <property type="match status" value="1"/>
</dbReference>
<feature type="region of interest" description="Disordered" evidence="2">
    <location>
        <begin position="1"/>
        <end position="21"/>
    </location>
</feature>
<dbReference type="InterPro" id="IPR029063">
    <property type="entry name" value="SAM-dependent_MTases_sf"/>
</dbReference>
<dbReference type="Proteomes" id="UP000623129">
    <property type="component" value="Unassembled WGS sequence"/>
</dbReference>
<evidence type="ECO:0000313" key="3">
    <source>
        <dbReference type="EMBL" id="KAF3324309.1"/>
    </source>
</evidence>
<dbReference type="AlphaFoldDB" id="A0A833QKY6"/>
<dbReference type="Gene3D" id="3.40.50.150">
    <property type="entry name" value="Vaccinia Virus protein VP39"/>
    <property type="match status" value="1"/>
</dbReference>